<gene>
    <name evidence="9" type="ORF">DW944_01210</name>
</gene>
<keyword evidence="4 7" id="KW-0812">Transmembrane</keyword>
<dbReference type="InterPro" id="IPR050809">
    <property type="entry name" value="UgpAE/MalFG_permease"/>
</dbReference>
<comment type="subcellular location">
    <subcellularLocation>
        <location evidence="1 7">Cell membrane</location>
        <topology evidence="1 7">Multi-pass membrane protein</topology>
    </subcellularLocation>
</comment>
<name>A0A413RDB3_9FIRM</name>
<evidence type="ECO:0000256" key="6">
    <source>
        <dbReference type="ARBA" id="ARBA00023136"/>
    </source>
</evidence>
<sequence>MSKTKKLSLEKKHARTGFLFILPWFIGFLWFYGKGLFQAIRFSLSKMEMLGSGGYTLKFVGLSNFKFSLLEDPEFNQILVSSIKDVVIDVPLIIFFSLFIAMLCNKKFKGRTLVRAILFLPIILNTGAINDALEVARTAISGGVAASSSEVALGSAFDINNLVLMMENLGFPVAVLDYLLQAISRIFEIVQASGVQIILFIAALQSVPGALYEVAKIEGATTYETFWKVTFPMVSPIILTNVVYTIVDSFVDSEVVEKAYEMAFTDFNWGASVAMSLISSAVICLILVIVSKLISKKVFYYN</sequence>
<feature type="domain" description="ABC transmembrane type-1" evidence="8">
    <location>
        <begin position="79"/>
        <end position="295"/>
    </location>
</feature>
<evidence type="ECO:0000313" key="10">
    <source>
        <dbReference type="Proteomes" id="UP000284779"/>
    </source>
</evidence>
<organism evidence="9 10">
    <name type="scientific">Eubacterium ventriosum</name>
    <dbReference type="NCBI Taxonomy" id="39496"/>
    <lineage>
        <taxon>Bacteria</taxon>
        <taxon>Bacillati</taxon>
        <taxon>Bacillota</taxon>
        <taxon>Clostridia</taxon>
        <taxon>Eubacteriales</taxon>
        <taxon>Eubacteriaceae</taxon>
        <taxon>Eubacterium</taxon>
    </lineage>
</organism>
<evidence type="ECO:0000256" key="2">
    <source>
        <dbReference type="ARBA" id="ARBA00022448"/>
    </source>
</evidence>
<keyword evidence="10" id="KW-1185">Reference proteome</keyword>
<dbReference type="PANTHER" id="PTHR43227:SF3">
    <property type="entry name" value="BINDING-PROTEIN-DEPENDENT TRANSPORT SYSTEMS INNER MEMBRANE COMPONENT"/>
    <property type="match status" value="1"/>
</dbReference>
<dbReference type="PANTHER" id="PTHR43227">
    <property type="entry name" value="BLL4140 PROTEIN"/>
    <property type="match status" value="1"/>
</dbReference>
<dbReference type="Pfam" id="PF00528">
    <property type="entry name" value="BPD_transp_1"/>
    <property type="match status" value="1"/>
</dbReference>
<dbReference type="CDD" id="cd06261">
    <property type="entry name" value="TM_PBP2"/>
    <property type="match status" value="1"/>
</dbReference>
<accession>A0A413RDB3</accession>
<evidence type="ECO:0000256" key="4">
    <source>
        <dbReference type="ARBA" id="ARBA00022692"/>
    </source>
</evidence>
<protein>
    <submittedName>
        <fullName evidence="9">Sugar ABC transporter permease</fullName>
    </submittedName>
</protein>
<dbReference type="GO" id="GO:0055085">
    <property type="term" value="P:transmembrane transport"/>
    <property type="evidence" value="ECO:0007669"/>
    <property type="project" value="InterPro"/>
</dbReference>
<dbReference type="InterPro" id="IPR035906">
    <property type="entry name" value="MetI-like_sf"/>
</dbReference>
<comment type="similarity">
    <text evidence="7">Belongs to the binding-protein-dependent transport system permease family.</text>
</comment>
<feature type="transmembrane region" description="Helical" evidence="7">
    <location>
        <begin position="86"/>
        <end position="105"/>
    </location>
</feature>
<comment type="caution">
    <text evidence="9">The sequence shown here is derived from an EMBL/GenBank/DDBJ whole genome shotgun (WGS) entry which is preliminary data.</text>
</comment>
<dbReference type="Gene3D" id="1.10.3720.10">
    <property type="entry name" value="MetI-like"/>
    <property type="match status" value="1"/>
</dbReference>
<reference evidence="9 10" key="1">
    <citation type="submission" date="2018-08" db="EMBL/GenBank/DDBJ databases">
        <title>A genome reference for cultivated species of the human gut microbiota.</title>
        <authorList>
            <person name="Zou Y."/>
            <person name="Xue W."/>
            <person name="Luo G."/>
        </authorList>
    </citation>
    <scope>NUCLEOTIDE SEQUENCE [LARGE SCALE GENOMIC DNA]</scope>
    <source>
        <strain evidence="9 10">AM44-11BH</strain>
    </source>
</reference>
<dbReference type="InterPro" id="IPR000515">
    <property type="entry name" value="MetI-like"/>
</dbReference>
<dbReference type="RefSeq" id="WP_117900245.1">
    <property type="nucleotide sequence ID" value="NZ_CATWJF010000004.1"/>
</dbReference>
<dbReference type="GO" id="GO:0005886">
    <property type="term" value="C:plasma membrane"/>
    <property type="evidence" value="ECO:0007669"/>
    <property type="project" value="UniProtKB-SubCell"/>
</dbReference>
<evidence type="ECO:0000256" key="1">
    <source>
        <dbReference type="ARBA" id="ARBA00004651"/>
    </source>
</evidence>
<keyword evidence="6 7" id="KW-0472">Membrane</keyword>
<dbReference type="SUPFAM" id="SSF161098">
    <property type="entry name" value="MetI-like"/>
    <property type="match status" value="1"/>
</dbReference>
<feature type="transmembrane region" description="Helical" evidence="7">
    <location>
        <begin position="21"/>
        <end position="40"/>
    </location>
</feature>
<feature type="transmembrane region" description="Helical" evidence="7">
    <location>
        <begin position="267"/>
        <end position="290"/>
    </location>
</feature>
<evidence type="ECO:0000256" key="7">
    <source>
        <dbReference type="RuleBase" id="RU363032"/>
    </source>
</evidence>
<keyword evidence="2 7" id="KW-0813">Transport</keyword>
<dbReference type="AlphaFoldDB" id="A0A413RDB3"/>
<keyword evidence="5 7" id="KW-1133">Transmembrane helix</keyword>
<keyword evidence="3" id="KW-1003">Cell membrane</keyword>
<proteinExistence type="inferred from homology"/>
<evidence type="ECO:0000259" key="8">
    <source>
        <dbReference type="PROSITE" id="PS50928"/>
    </source>
</evidence>
<evidence type="ECO:0000313" key="9">
    <source>
        <dbReference type="EMBL" id="RHA20816.1"/>
    </source>
</evidence>
<evidence type="ECO:0000256" key="3">
    <source>
        <dbReference type="ARBA" id="ARBA00022475"/>
    </source>
</evidence>
<dbReference type="PROSITE" id="PS50928">
    <property type="entry name" value="ABC_TM1"/>
    <property type="match status" value="1"/>
</dbReference>
<feature type="transmembrane region" description="Helical" evidence="7">
    <location>
        <begin position="226"/>
        <end position="247"/>
    </location>
</feature>
<dbReference type="EMBL" id="QSFD01000001">
    <property type="protein sequence ID" value="RHA20816.1"/>
    <property type="molecule type" value="Genomic_DNA"/>
</dbReference>
<dbReference type="Proteomes" id="UP000284779">
    <property type="component" value="Unassembled WGS sequence"/>
</dbReference>
<evidence type="ECO:0000256" key="5">
    <source>
        <dbReference type="ARBA" id="ARBA00022989"/>
    </source>
</evidence>